<evidence type="ECO:0000313" key="2">
    <source>
        <dbReference type="EMBL" id="KAA5403985.1"/>
    </source>
</evidence>
<comment type="caution">
    <text evidence="2">The sequence shown here is derived from an EMBL/GenBank/DDBJ whole genome shotgun (WGS) entry which is preliminary data.</text>
</comment>
<reference evidence="2 3" key="1">
    <citation type="journal article" date="2019" name="Nat. Med.">
        <title>A library of human gut bacterial isolates paired with longitudinal multiomics data enables mechanistic microbiome research.</title>
        <authorList>
            <person name="Poyet M."/>
            <person name="Groussin M."/>
            <person name="Gibbons S.M."/>
            <person name="Avila-Pacheco J."/>
            <person name="Jiang X."/>
            <person name="Kearney S.M."/>
            <person name="Perrotta A.R."/>
            <person name="Berdy B."/>
            <person name="Zhao S."/>
            <person name="Lieberman T.D."/>
            <person name="Swanson P.K."/>
            <person name="Smith M."/>
            <person name="Roesemann S."/>
            <person name="Alexander J.E."/>
            <person name="Rich S.A."/>
            <person name="Livny J."/>
            <person name="Vlamakis H."/>
            <person name="Clish C."/>
            <person name="Bullock K."/>
            <person name="Deik A."/>
            <person name="Scott J."/>
            <person name="Pierce K.A."/>
            <person name="Xavier R.J."/>
            <person name="Alm E.J."/>
        </authorList>
    </citation>
    <scope>NUCLEOTIDE SEQUENCE [LARGE SCALE GENOMIC DNA]</scope>
    <source>
        <strain evidence="2 3">BIOML-A7</strain>
    </source>
</reference>
<accession>A0A5M6A384</accession>
<evidence type="ECO:0000259" key="1">
    <source>
        <dbReference type="Pfam" id="PF14397"/>
    </source>
</evidence>
<sequence>MARKSIIIINKVYDKLLSFGVSTVVSKVRLSAYKFPNKKLEGEEEWVKKWSVLGHANRRWYRLYSHFIGTNIRIVPDDIMSNVIEPILNPVRYRSLYEDKNMLDNFFMTQFAEKITPLTLLRNINGIFYTGLFKHVDKEKAGGIIKSGMTERLISKASIDENSGRSIYFWQKDGDVYKEVKTKLELSVETLLCLYPNGNYILQEVVKQSEWMSYFCPTSVNTLRIHMYRSVKDNKPHLVNAVLRMGRNGSLVDNSHAGGAFCGIRKDGSLGDFVLDQSAVKQTIFNGIDFSKEHFVVPEWDKIEEFCNKVMLSIPHMRNLALDVMINVNGEPRIIEYNTDKFALYFYQLTTSSVFDEYTDEVIEYCCQHKDEATRIFVTF</sequence>
<proteinExistence type="predicted"/>
<dbReference type="EMBL" id="VVYW01000024">
    <property type="protein sequence ID" value="KAA5403985.1"/>
    <property type="molecule type" value="Genomic_DNA"/>
</dbReference>
<dbReference type="SUPFAM" id="SSF56059">
    <property type="entry name" value="Glutathione synthetase ATP-binding domain-like"/>
    <property type="match status" value="1"/>
</dbReference>
<dbReference type="InterPro" id="IPR039523">
    <property type="entry name" value="RimK-rel_E_lig_ATP-grasp"/>
</dbReference>
<dbReference type="RefSeq" id="WP_149950474.1">
    <property type="nucleotide sequence ID" value="NZ_JADPGB010000208.1"/>
</dbReference>
<dbReference type="AlphaFoldDB" id="A0A5M6A384"/>
<organism evidence="2 3">
    <name type="scientific">Bacteroides cellulosilyticus</name>
    <dbReference type="NCBI Taxonomy" id="246787"/>
    <lineage>
        <taxon>Bacteria</taxon>
        <taxon>Pseudomonadati</taxon>
        <taxon>Bacteroidota</taxon>
        <taxon>Bacteroidia</taxon>
        <taxon>Bacteroidales</taxon>
        <taxon>Bacteroidaceae</taxon>
        <taxon>Bacteroides</taxon>
    </lineage>
</organism>
<protein>
    <recommendedName>
        <fullName evidence="1">Alpha-L-glutamate ligase-related protein ATP-grasp domain-containing protein</fullName>
    </recommendedName>
</protein>
<evidence type="ECO:0000313" key="3">
    <source>
        <dbReference type="Proteomes" id="UP000325055"/>
    </source>
</evidence>
<name>A0A5M6A384_9BACE</name>
<gene>
    <name evidence="2" type="ORF">F2Y86_22330</name>
</gene>
<feature type="domain" description="Alpha-L-glutamate ligase-related protein ATP-grasp" evidence="1">
    <location>
        <begin position="197"/>
        <end position="354"/>
    </location>
</feature>
<dbReference type="Pfam" id="PF14397">
    <property type="entry name" value="ATPgrasp_ST"/>
    <property type="match status" value="1"/>
</dbReference>
<dbReference type="Proteomes" id="UP000325055">
    <property type="component" value="Unassembled WGS sequence"/>
</dbReference>